<dbReference type="Gene3D" id="2.160.10.10">
    <property type="entry name" value="Hexapeptide repeat proteins"/>
    <property type="match status" value="1"/>
</dbReference>
<evidence type="ECO:0000259" key="8">
    <source>
        <dbReference type="Pfam" id="PF17836"/>
    </source>
</evidence>
<dbReference type="PANTHER" id="PTHR43300">
    <property type="entry name" value="ACETYLTRANSFERASE"/>
    <property type="match status" value="1"/>
</dbReference>
<dbReference type="RefSeq" id="WP_243550317.1">
    <property type="nucleotide sequence ID" value="NZ_CP094532.1"/>
</dbReference>
<evidence type="ECO:0000256" key="6">
    <source>
        <dbReference type="ARBA" id="ARBA00023154"/>
    </source>
</evidence>
<evidence type="ECO:0000256" key="4">
    <source>
        <dbReference type="ARBA" id="ARBA00022737"/>
    </source>
</evidence>
<accession>A0ABY4BUJ9</accession>
<evidence type="ECO:0000256" key="2">
    <source>
        <dbReference type="ARBA" id="ARBA00022605"/>
    </source>
</evidence>
<dbReference type="InterPro" id="IPR050179">
    <property type="entry name" value="Trans_hexapeptide_repeat"/>
</dbReference>
<dbReference type="SUPFAM" id="SSF51161">
    <property type="entry name" value="Trimeric LpxA-like enzymes"/>
    <property type="match status" value="1"/>
</dbReference>
<dbReference type="NCBIfam" id="TIGR03570">
    <property type="entry name" value="NeuD_NnaD"/>
    <property type="match status" value="1"/>
</dbReference>
<dbReference type="InterPro" id="IPR001451">
    <property type="entry name" value="Hexapep"/>
</dbReference>
<dbReference type="PANTHER" id="PTHR43300:SF10">
    <property type="entry name" value="2,3,4,5-TETRAHYDROPYRIDINE-2,6-DICARBOXYLATE N-ACETYLTRANSFERASE"/>
    <property type="match status" value="1"/>
</dbReference>
<dbReference type="PROSITE" id="PS00101">
    <property type="entry name" value="HEXAPEP_TRANSFERASES"/>
    <property type="match status" value="1"/>
</dbReference>
<reference evidence="9 10" key="1">
    <citation type="submission" date="2022-03" db="EMBL/GenBank/DDBJ databases">
        <title>Chryseobacterium sp. isolated from particulate matters in swine house.</title>
        <authorList>
            <person name="Won M."/>
            <person name="Kim S.-J."/>
            <person name="Kwon S.-W."/>
        </authorList>
    </citation>
    <scope>NUCLEOTIDE SEQUENCE [LARGE SCALE GENOMIC DNA]</scope>
    <source>
        <strain evidence="9 10">SC2-2</strain>
    </source>
</reference>
<dbReference type="CDD" id="cd03360">
    <property type="entry name" value="LbH_AT_putative"/>
    <property type="match status" value="1"/>
</dbReference>
<dbReference type="InterPro" id="IPR020019">
    <property type="entry name" value="AcTrfase_PglD-like"/>
</dbReference>
<gene>
    <name evidence="9" type="ORF">MTP09_02440</name>
</gene>
<comment type="similarity">
    <text evidence="1">Belongs to the transferase hexapeptide repeat family.</text>
</comment>
<keyword evidence="3" id="KW-0808">Transferase</keyword>
<protein>
    <submittedName>
        <fullName evidence="9">Acetyltransferase</fullName>
    </submittedName>
</protein>
<organism evidence="9 10">
    <name type="scientific">Chryseobacterium suipulveris</name>
    <dbReference type="NCBI Taxonomy" id="2929800"/>
    <lineage>
        <taxon>Bacteria</taxon>
        <taxon>Pseudomonadati</taxon>
        <taxon>Bacteroidota</taxon>
        <taxon>Flavobacteriia</taxon>
        <taxon>Flavobacteriales</taxon>
        <taxon>Weeksellaceae</taxon>
        <taxon>Chryseobacterium group</taxon>
        <taxon>Chryseobacterium</taxon>
    </lineage>
</organism>
<keyword evidence="7" id="KW-0012">Acyltransferase</keyword>
<keyword evidence="2" id="KW-0028">Amino-acid biosynthesis</keyword>
<dbReference type="EMBL" id="CP094532">
    <property type="protein sequence ID" value="UOE41521.1"/>
    <property type="molecule type" value="Genomic_DNA"/>
</dbReference>
<name>A0ABY4BUJ9_9FLAO</name>
<dbReference type="Gene3D" id="3.40.50.20">
    <property type="match status" value="1"/>
</dbReference>
<dbReference type="InterPro" id="IPR018357">
    <property type="entry name" value="Hexapep_transf_CS"/>
</dbReference>
<feature type="domain" description="PglD N-terminal" evidence="8">
    <location>
        <begin position="2"/>
        <end position="80"/>
    </location>
</feature>
<dbReference type="Pfam" id="PF17836">
    <property type="entry name" value="PglD_N"/>
    <property type="match status" value="1"/>
</dbReference>
<keyword evidence="6" id="KW-0457">Lysine biosynthesis</keyword>
<dbReference type="InterPro" id="IPR011004">
    <property type="entry name" value="Trimer_LpxA-like_sf"/>
</dbReference>
<evidence type="ECO:0000256" key="7">
    <source>
        <dbReference type="ARBA" id="ARBA00023315"/>
    </source>
</evidence>
<dbReference type="InterPro" id="IPR041561">
    <property type="entry name" value="PglD_N"/>
</dbReference>
<evidence type="ECO:0000313" key="9">
    <source>
        <dbReference type="EMBL" id="UOE41521.1"/>
    </source>
</evidence>
<dbReference type="Pfam" id="PF00132">
    <property type="entry name" value="Hexapep"/>
    <property type="match status" value="1"/>
</dbReference>
<evidence type="ECO:0000256" key="1">
    <source>
        <dbReference type="ARBA" id="ARBA00007274"/>
    </source>
</evidence>
<evidence type="ECO:0000256" key="3">
    <source>
        <dbReference type="ARBA" id="ARBA00022679"/>
    </source>
</evidence>
<keyword evidence="10" id="KW-1185">Reference proteome</keyword>
<evidence type="ECO:0000313" key="10">
    <source>
        <dbReference type="Proteomes" id="UP000831460"/>
    </source>
</evidence>
<proteinExistence type="inferred from homology"/>
<evidence type="ECO:0000256" key="5">
    <source>
        <dbReference type="ARBA" id="ARBA00022915"/>
    </source>
</evidence>
<dbReference type="Proteomes" id="UP000831460">
    <property type="component" value="Chromosome"/>
</dbReference>
<keyword evidence="4" id="KW-0677">Repeat</keyword>
<sequence>MLIIGAKGFAKEVLEILHQNGQTEDLCFYDDVSDDVPEKLFWEFPVLRTMEQAKTYFNQTSNQFILGIGNPLLRKKLCDQFENIGGALSSAISKNAEIGSFGINISSGCNILSGAKISNEVEIGKGTMIYYNSVITHDVKIGEFCELSPSVNILGRVHIGSFVSIGAGSVIFPDVVIGSNSVIAAGSVVRNNVPEKVMVAGIPAVIKKELIKP</sequence>
<keyword evidence="5" id="KW-0220">Diaminopimelate biosynthesis</keyword>